<gene>
    <name evidence="11" type="primary">holA</name>
    <name evidence="11" type="ORF">CVU82_03290</name>
</gene>
<evidence type="ECO:0000256" key="4">
    <source>
        <dbReference type="ARBA" id="ARBA00022695"/>
    </source>
</evidence>
<evidence type="ECO:0000259" key="10">
    <source>
        <dbReference type="Pfam" id="PF21694"/>
    </source>
</evidence>
<evidence type="ECO:0000256" key="5">
    <source>
        <dbReference type="ARBA" id="ARBA00022705"/>
    </source>
</evidence>
<dbReference type="SUPFAM" id="SSF48019">
    <property type="entry name" value="post-AAA+ oligomerization domain-like"/>
    <property type="match status" value="1"/>
</dbReference>
<evidence type="ECO:0000256" key="7">
    <source>
        <dbReference type="ARBA" id="ARBA00034754"/>
    </source>
</evidence>
<dbReference type="GO" id="GO:0003887">
    <property type="term" value="F:DNA-directed DNA polymerase activity"/>
    <property type="evidence" value="ECO:0007669"/>
    <property type="project" value="UniProtKB-KW"/>
</dbReference>
<dbReference type="Pfam" id="PF21694">
    <property type="entry name" value="DNA_pol3_delta_C"/>
    <property type="match status" value="1"/>
</dbReference>
<comment type="catalytic activity">
    <reaction evidence="8">
        <text>DNA(n) + a 2'-deoxyribonucleoside 5'-triphosphate = DNA(n+1) + diphosphate</text>
        <dbReference type="Rhea" id="RHEA:22508"/>
        <dbReference type="Rhea" id="RHEA-COMP:17339"/>
        <dbReference type="Rhea" id="RHEA-COMP:17340"/>
        <dbReference type="ChEBI" id="CHEBI:33019"/>
        <dbReference type="ChEBI" id="CHEBI:61560"/>
        <dbReference type="ChEBI" id="CHEBI:173112"/>
        <dbReference type="EC" id="2.7.7.7"/>
    </reaction>
</comment>
<dbReference type="InterPro" id="IPR048466">
    <property type="entry name" value="DNA_pol3_delta-like_C"/>
</dbReference>
<evidence type="ECO:0000256" key="1">
    <source>
        <dbReference type="ARBA" id="ARBA00012417"/>
    </source>
</evidence>
<sequence length="339" mass="39209">MIIFLYGENDFRISQKLNEIKNKFIKDVDQNGQNIFQFDGEKIKLEDLSAQIGTSSLFSSKKMVIISNLIKNKQKDFSKRFLEYIKKNHLSESSEILVFVEKSIRSKGEKGLLKKVGNRENPLTIAEKTLFNFLKEEKYSQELKNYTNLELANFIKKEFDNYSLKIDNPSTQLLINLTAGDLWTIFNEIKKISNLKLSNKENKIITKSEIEQNVSAKFQENIFAFTDAISSKNSKTALDILEEQYLSGLEAEYILSMMIRQFKILLQIREALDLNYGTQKMVSNLKLHPFIISKGINQAKNFSKEFLIKIINNLIDLEHQSRKSDPNLKASLNLLIINI</sequence>
<dbReference type="EMBL" id="PHAI01000003">
    <property type="protein sequence ID" value="PKM91058.1"/>
    <property type="molecule type" value="Genomic_DNA"/>
</dbReference>
<evidence type="ECO:0000313" key="11">
    <source>
        <dbReference type="EMBL" id="PKM91058.1"/>
    </source>
</evidence>
<evidence type="ECO:0000256" key="6">
    <source>
        <dbReference type="ARBA" id="ARBA00022932"/>
    </source>
</evidence>
<comment type="similarity">
    <text evidence="7">Belongs to the DNA polymerase HolA subunit family.</text>
</comment>
<protein>
    <recommendedName>
        <fullName evidence="2">DNA polymerase III subunit delta</fullName>
        <ecNumber evidence="1">2.7.7.7</ecNumber>
    </recommendedName>
</protein>
<evidence type="ECO:0000313" key="12">
    <source>
        <dbReference type="Proteomes" id="UP000233517"/>
    </source>
</evidence>
<dbReference type="PANTHER" id="PTHR34388:SF1">
    <property type="entry name" value="DNA POLYMERASE III SUBUNIT DELTA"/>
    <property type="match status" value="1"/>
</dbReference>
<dbReference type="NCBIfam" id="TIGR01128">
    <property type="entry name" value="holA"/>
    <property type="match status" value="1"/>
</dbReference>
<keyword evidence="5" id="KW-0235">DNA replication</keyword>
<accession>A0A2N2E8M7</accession>
<proteinExistence type="inferred from homology"/>
<evidence type="ECO:0000259" key="9">
    <source>
        <dbReference type="Pfam" id="PF06144"/>
    </source>
</evidence>
<reference evidence="11 12" key="1">
    <citation type="journal article" date="2017" name="ISME J.">
        <title>Potential for microbial H2 and metal transformations associated with novel bacteria and archaea in deep terrestrial subsurface sediments.</title>
        <authorList>
            <person name="Hernsdorf A.W."/>
            <person name="Amano Y."/>
            <person name="Miyakawa K."/>
            <person name="Ise K."/>
            <person name="Suzuki Y."/>
            <person name="Anantharaman K."/>
            <person name="Probst A."/>
            <person name="Burstein D."/>
            <person name="Thomas B.C."/>
            <person name="Banfield J.F."/>
        </authorList>
    </citation>
    <scope>NUCLEOTIDE SEQUENCE [LARGE SCALE GENOMIC DNA]</scope>
    <source>
        <strain evidence="11">HGW-Falkowbacteria-1</strain>
    </source>
</reference>
<feature type="domain" description="DNA polymerase III delta subunit-like C-terminal" evidence="10">
    <location>
        <begin position="219"/>
        <end position="338"/>
    </location>
</feature>
<feature type="domain" description="DNA polymerase III delta N-terminal" evidence="9">
    <location>
        <begin position="4"/>
        <end position="115"/>
    </location>
</feature>
<evidence type="ECO:0000256" key="3">
    <source>
        <dbReference type="ARBA" id="ARBA00022679"/>
    </source>
</evidence>
<name>A0A2N2E8M7_9BACT</name>
<dbReference type="Pfam" id="PF06144">
    <property type="entry name" value="DNA_pol3_delta"/>
    <property type="match status" value="1"/>
</dbReference>
<keyword evidence="3" id="KW-0808">Transferase</keyword>
<dbReference type="GO" id="GO:0006261">
    <property type="term" value="P:DNA-templated DNA replication"/>
    <property type="evidence" value="ECO:0007669"/>
    <property type="project" value="TreeGrafter"/>
</dbReference>
<dbReference type="InterPro" id="IPR027417">
    <property type="entry name" value="P-loop_NTPase"/>
</dbReference>
<dbReference type="InterPro" id="IPR005790">
    <property type="entry name" value="DNA_polIII_delta"/>
</dbReference>
<dbReference type="PANTHER" id="PTHR34388">
    <property type="entry name" value="DNA POLYMERASE III SUBUNIT DELTA"/>
    <property type="match status" value="1"/>
</dbReference>
<dbReference type="Gene3D" id="1.10.8.60">
    <property type="match status" value="1"/>
</dbReference>
<keyword evidence="4" id="KW-0548">Nucleotidyltransferase</keyword>
<dbReference type="AlphaFoldDB" id="A0A2N2E8M7"/>
<dbReference type="EC" id="2.7.7.7" evidence="1"/>
<dbReference type="InterPro" id="IPR008921">
    <property type="entry name" value="DNA_pol3_clamp-load_cplx_C"/>
</dbReference>
<dbReference type="InterPro" id="IPR010372">
    <property type="entry name" value="DNA_pol3_delta_N"/>
</dbReference>
<comment type="caution">
    <text evidence="11">The sequence shown here is derived from an EMBL/GenBank/DDBJ whole genome shotgun (WGS) entry which is preliminary data.</text>
</comment>
<dbReference type="SUPFAM" id="SSF52540">
    <property type="entry name" value="P-loop containing nucleoside triphosphate hydrolases"/>
    <property type="match status" value="1"/>
</dbReference>
<evidence type="ECO:0000256" key="2">
    <source>
        <dbReference type="ARBA" id="ARBA00017703"/>
    </source>
</evidence>
<dbReference type="Proteomes" id="UP000233517">
    <property type="component" value="Unassembled WGS sequence"/>
</dbReference>
<keyword evidence="6" id="KW-0239">DNA-directed DNA polymerase</keyword>
<dbReference type="Gene3D" id="3.40.50.300">
    <property type="entry name" value="P-loop containing nucleotide triphosphate hydrolases"/>
    <property type="match status" value="1"/>
</dbReference>
<dbReference type="GO" id="GO:0009360">
    <property type="term" value="C:DNA polymerase III complex"/>
    <property type="evidence" value="ECO:0007669"/>
    <property type="project" value="InterPro"/>
</dbReference>
<organism evidence="11 12">
    <name type="scientific">Candidatus Falkowbacteria bacterium HGW-Falkowbacteria-1</name>
    <dbReference type="NCBI Taxonomy" id="2013768"/>
    <lineage>
        <taxon>Bacteria</taxon>
        <taxon>Candidatus Falkowiibacteriota</taxon>
    </lineage>
</organism>
<dbReference type="GO" id="GO:0003677">
    <property type="term" value="F:DNA binding"/>
    <property type="evidence" value="ECO:0007669"/>
    <property type="project" value="InterPro"/>
</dbReference>
<dbReference type="Gene3D" id="1.20.272.10">
    <property type="match status" value="1"/>
</dbReference>
<evidence type="ECO:0000256" key="8">
    <source>
        <dbReference type="ARBA" id="ARBA00049244"/>
    </source>
</evidence>